<sequence>MTEPGVATIKPMEGENDEKDHRASTPNHNACKPRARHAHGRKSIVNLCIVIDIDKAIEFHAQFPAVVHHIVVMSWHQGELFSIQGGCVGFTLDIARKLYSSDFFSILP</sequence>
<reference evidence="3" key="1">
    <citation type="submission" date="2019-02" db="EMBL/GenBank/DDBJ databases">
        <authorList>
            <person name="Gruber-Vodicka R. H."/>
            <person name="Seah K. B. B."/>
        </authorList>
    </citation>
    <scope>NUCLEOTIDE SEQUENCE</scope>
    <source>
        <strain evidence="3">BECK_BY19</strain>
        <strain evidence="2">BECK_BY8</strain>
    </source>
</reference>
<dbReference type="EMBL" id="CAADGD010000164">
    <property type="protein sequence ID" value="VFK73112.1"/>
    <property type="molecule type" value="Genomic_DNA"/>
</dbReference>
<evidence type="ECO:0000313" key="2">
    <source>
        <dbReference type="EMBL" id="VFK67785.1"/>
    </source>
</evidence>
<evidence type="ECO:0000313" key="3">
    <source>
        <dbReference type="EMBL" id="VFK73112.1"/>
    </source>
</evidence>
<dbReference type="AlphaFoldDB" id="A0A451B498"/>
<name>A0A451B498_9GAMM</name>
<gene>
    <name evidence="2" type="ORF">BECKUNK1418G_GA0071005_11652</name>
    <name evidence="3" type="ORF">BECKUNK1418H_GA0071006_11642</name>
</gene>
<accession>A0A451B498</accession>
<feature type="region of interest" description="Disordered" evidence="1">
    <location>
        <begin position="1"/>
        <end position="38"/>
    </location>
</feature>
<protein>
    <submittedName>
        <fullName evidence="3">Uncharacterized protein</fullName>
    </submittedName>
</protein>
<organism evidence="3">
    <name type="scientific">Candidatus Kentrum sp. UNK</name>
    <dbReference type="NCBI Taxonomy" id="2126344"/>
    <lineage>
        <taxon>Bacteria</taxon>
        <taxon>Pseudomonadati</taxon>
        <taxon>Pseudomonadota</taxon>
        <taxon>Gammaproteobacteria</taxon>
        <taxon>Candidatus Kentrum</taxon>
    </lineage>
</organism>
<evidence type="ECO:0000256" key="1">
    <source>
        <dbReference type="SAM" id="MobiDB-lite"/>
    </source>
</evidence>
<dbReference type="EMBL" id="CAADFZ010000165">
    <property type="protein sequence ID" value="VFK67785.1"/>
    <property type="molecule type" value="Genomic_DNA"/>
</dbReference>
<proteinExistence type="predicted"/>